<reference evidence="4 5" key="2">
    <citation type="journal article" date="2015" name="Biomed. Res. Int.">
        <title>Effects of Arsenite Resistance on the Growth and Functional Gene Expression of Leptospirillum ferriphilum and Acidithiobacillus thiooxidans in Pure Culture and Coculture.</title>
        <authorList>
            <person name="Jiang H."/>
            <person name="Liang Y."/>
            <person name="Yin H."/>
            <person name="Xiao Y."/>
            <person name="Guo X."/>
            <person name="Xu Y."/>
            <person name="Hu Q."/>
            <person name="Liu H."/>
            <person name="Liu X."/>
        </authorList>
    </citation>
    <scope>NUCLEOTIDE SEQUENCE [LARGE SCALE GENOMIC DNA]</scope>
    <source>
        <strain evidence="4 5">YSK</strain>
    </source>
</reference>
<evidence type="ECO:0000256" key="1">
    <source>
        <dbReference type="ARBA" id="ARBA00022676"/>
    </source>
</evidence>
<evidence type="ECO:0008006" key="6">
    <source>
        <dbReference type="Google" id="ProtNLM"/>
    </source>
</evidence>
<dbReference type="Gene3D" id="3.40.50.2000">
    <property type="entry name" value="Glycogen Phosphorylase B"/>
    <property type="match status" value="1"/>
</dbReference>
<evidence type="ECO:0000256" key="3">
    <source>
        <dbReference type="SAM" id="MobiDB-lite"/>
    </source>
</evidence>
<feature type="compositionally biased region" description="Basic and acidic residues" evidence="3">
    <location>
        <begin position="368"/>
        <end position="390"/>
    </location>
</feature>
<protein>
    <recommendedName>
        <fullName evidence="6">Heptosyltransferase</fullName>
    </recommendedName>
</protein>
<feature type="region of interest" description="Disordered" evidence="3">
    <location>
        <begin position="363"/>
        <end position="390"/>
    </location>
</feature>
<sequence length="566" mass="65829">MFQNEKDGSFFNPIDVQTDPRDFDGRIFHLFGQGLGDTVNAFRIVSALQSIFPYSKQVLYCDQRWREFLPPGTPWTVHWYPEALDPRHPERGVVSPYQDSLREILSVANRSDRLGYYSYLLPDQLARGESTQETIARKLGLSDFISEFRPLVHVSPLDWEKADKILKHHGLETGRFFTMAPHTWPDKSWKTENFEELGKTVWEEFGFKSVILGLPELKTPSFEGAVPVFGIPLPVVAAIIAQSRLFIGLDSGLSHVAAGFDIPLVVLYSQGKIPAFEIRVHSPYADYILEQIPGRPIEVSTVLNVLRSHMKRTSKSILKPPVCPACGRTMQYVIEALDEELNRRCFCGTQFLEKWGRDWANPSTKAKTQMEDKQKRGNELHFSENPKKPDNEKQIFWKNVERINHHRWSKRITLKSPYTPLLMADLERPSEQSIFFSLDGIFYFLRRSGLQILSVKHAETFDREKELTLHIEFSKEHFPTKRILIPWGKGTLYLKCMGDYFTYFSWQSWATSIRWTGLPKRVYEWGKKEDAVRVARTVFRMDPSFKTAKYWLRYLWLSFWNIIKAG</sequence>
<dbReference type="EMBL" id="CP007243">
    <property type="protein sequence ID" value="AIA31691.1"/>
    <property type="molecule type" value="Genomic_DNA"/>
</dbReference>
<dbReference type="GO" id="GO:0009244">
    <property type="term" value="P:lipopolysaccharide core region biosynthetic process"/>
    <property type="evidence" value="ECO:0007669"/>
    <property type="project" value="TreeGrafter"/>
</dbReference>
<dbReference type="Proteomes" id="UP000027059">
    <property type="component" value="Chromosome"/>
</dbReference>
<proteinExistence type="predicted"/>
<evidence type="ECO:0000313" key="5">
    <source>
        <dbReference type="Proteomes" id="UP000027059"/>
    </source>
</evidence>
<dbReference type="SUPFAM" id="SSF53756">
    <property type="entry name" value="UDP-Glycosyltransferase/glycogen phosphorylase"/>
    <property type="match status" value="1"/>
</dbReference>
<dbReference type="InterPro" id="IPR002201">
    <property type="entry name" value="Glyco_trans_9"/>
</dbReference>
<reference evidence="5" key="1">
    <citation type="submission" date="2014-02" db="EMBL/GenBank/DDBJ databases">
        <title>Complete genome sequence and comparative genomic analysis of the nitrogen-fixing bacterium Leptospirillum ferriphilum YSK.</title>
        <authorList>
            <person name="Guo X."/>
            <person name="Yin H."/>
            <person name="Liang Y."/>
            <person name="Hu Q."/>
            <person name="Ma L."/>
            <person name="Xiao Y."/>
            <person name="Zhang X."/>
            <person name="Qiu G."/>
            <person name="Liu X."/>
        </authorList>
    </citation>
    <scope>NUCLEOTIDE SEQUENCE [LARGE SCALE GENOMIC DNA]</scope>
    <source>
        <strain evidence="5">YSK</strain>
    </source>
</reference>
<dbReference type="PANTHER" id="PTHR30160">
    <property type="entry name" value="TETRAACYLDISACCHARIDE 4'-KINASE-RELATED"/>
    <property type="match status" value="1"/>
</dbReference>
<dbReference type="RefSeq" id="WP_038505228.1">
    <property type="nucleotide sequence ID" value="NZ_CP007243.1"/>
</dbReference>
<dbReference type="KEGG" id="lfp:Y981_05930"/>
<evidence type="ECO:0000313" key="4">
    <source>
        <dbReference type="EMBL" id="AIA31691.1"/>
    </source>
</evidence>
<keyword evidence="5" id="KW-1185">Reference proteome</keyword>
<accession>A0A059Y2A5</accession>
<name>A0A059Y2A5_9BACT</name>
<gene>
    <name evidence="4" type="ORF">Y981_05930</name>
</gene>
<dbReference type="AlphaFoldDB" id="A0A059Y2A5"/>
<dbReference type="OrthoDB" id="9797795at2"/>
<dbReference type="PANTHER" id="PTHR30160:SF1">
    <property type="entry name" value="LIPOPOLYSACCHARIDE 1,2-N-ACETYLGLUCOSAMINETRANSFERASE-RELATED"/>
    <property type="match status" value="1"/>
</dbReference>
<dbReference type="GO" id="GO:0005829">
    <property type="term" value="C:cytosol"/>
    <property type="evidence" value="ECO:0007669"/>
    <property type="project" value="TreeGrafter"/>
</dbReference>
<dbReference type="GO" id="GO:0008713">
    <property type="term" value="F:ADP-heptose-lipopolysaccharide heptosyltransferase activity"/>
    <property type="evidence" value="ECO:0007669"/>
    <property type="project" value="TreeGrafter"/>
</dbReference>
<keyword evidence="2" id="KW-0808">Transferase</keyword>
<dbReference type="Pfam" id="PF01075">
    <property type="entry name" value="Glyco_transf_9"/>
    <property type="match status" value="1"/>
</dbReference>
<dbReference type="InterPro" id="IPR051199">
    <property type="entry name" value="LPS_LOS_Heptosyltrfase"/>
</dbReference>
<keyword evidence="1" id="KW-0328">Glycosyltransferase</keyword>
<evidence type="ECO:0000256" key="2">
    <source>
        <dbReference type="ARBA" id="ARBA00022679"/>
    </source>
</evidence>
<dbReference type="HOGENOM" id="CLU_603819_0_0_0"/>
<organism evidence="4 5">
    <name type="scientific">Leptospirillum ferriphilum YSK</name>
    <dbReference type="NCBI Taxonomy" id="1441628"/>
    <lineage>
        <taxon>Bacteria</taxon>
        <taxon>Pseudomonadati</taxon>
        <taxon>Nitrospirota</taxon>
        <taxon>Nitrospiria</taxon>
        <taxon>Nitrospirales</taxon>
        <taxon>Nitrospiraceae</taxon>
        <taxon>Leptospirillum</taxon>
    </lineage>
</organism>